<keyword evidence="10" id="KW-0031">Aminopeptidase</keyword>
<evidence type="ECO:0000256" key="6">
    <source>
        <dbReference type="ARBA" id="ARBA00004655"/>
    </source>
</evidence>
<dbReference type="GO" id="GO:0008239">
    <property type="term" value="F:dipeptidyl-peptidase activity"/>
    <property type="evidence" value="ECO:0007669"/>
    <property type="project" value="UniProtKB-EC"/>
</dbReference>
<comment type="similarity">
    <text evidence="7">Belongs to the peptidase S9B family. DPPIV subfamily.</text>
</comment>
<dbReference type="Ensembl" id="ENSAZOT00000033458.1">
    <property type="protein sequence ID" value="ENSAZOP00000031307.1"/>
    <property type="gene ID" value="ENSAZOG00000019385.1"/>
</dbReference>
<evidence type="ECO:0000256" key="13">
    <source>
        <dbReference type="ARBA" id="ARBA00022670"/>
    </source>
</evidence>
<dbReference type="PANTHER" id="PTHR11731">
    <property type="entry name" value="PROTEASE FAMILY S9B,C DIPEPTIDYL-PEPTIDASE IV-RELATED"/>
    <property type="match status" value="1"/>
</dbReference>
<evidence type="ECO:0000256" key="19">
    <source>
        <dbReference type="ARBA" id="ARBA00022968"/>
    </source>
</evidence>
<keyword evidence="11" id="KW-1003">Cell membrane</keyword>
<dbReference type="GO" id="GO:0045121">
    <property type="term" value="C:membrane raft"/>
    <property type="evidence" value="ECO:0007669"/>
    <property type="project" value="UniProtKB-SubCell"/>
</dbReference>
<protein>
    <recommendedName>
        <fullName evidence="9">Dipeptidyl peptidase 4</fullName>
        <ecNumber evidence="8">3.4.14.5</ecNumber>
    </recommendedName>
    <alternativeName>
        <fullName evidence="25">Dipeptidyl peptidase IV</fullName>
    </alternativeName>
    <alternativeName>
        <fullName evidence="26">T-cell activation antigen CD26</fullName>
    </alternativeName>
</protein>
<evidence type="ECO:0000256" key="9">
    <source>
        <dbReference type="ARBA" id="ARBA00014711"/>
    </source>
</evidence>
<dbReference type="Pfam" id="PF00326">
    <property type="entry name" value="Peptidase_S9"/>
    <property type="match status" value="1"/>
</dbReference>
<evidence type="ECO:0000256" key="24">
    <source>
        <dbReference type="ARBA" id="ARBA00023273"/>
    </source>
</evidence>
<dbReference type="GO" id="GO:0004177">
    <property type="term" value="F:aminopeptidase activity"/>
    <property type="evidence" value="ECO:0007669"/>
    <property type="project" value="UniProtKB-KW"/>
</dbReference>
<reference evidence="30" key="1">
    <citation type="submission" date="2025-08" db="UniProtKB">
        <authorList>
            <consortium name="Ensembl"/>
        </authorList>
    </citation>
    <scope>IDENTIFICATION</scope>
</reference>
<dbReference type="InterPro" id="IPR029058">
    <property type="entry name" value="AB_hydrolase_fold"/>
</dbReference>
<dbReference type="Pfam" id="PF18811">
    <property type="entry name" value="DPPIV_rep"/>
    <property type="match status" value="1"/>
</dbReference>
<evidence type="ECO:0000256" key="5">
    <source>
        <dbReference type="ARBA" id="ARBA00004613"/>
    </source>
</evidence>
<feature type="domain" description="Dipeptidyl peptidase 4 low complexity region" evidence="29">
    <location>
        <begin position="34"/>
        <end position="54"/>
    </location>
</feature>
<keyword evidence="20" id="KW-1133">Transmembrane helix</keyword>
<evidence type="ECO:0000256" key="21">
    <source>
        <dbReference type="ARBA" id="ARBA00023136"/>
    </source>
</evidence>
<evidence type="ECO:0000256" key="8">
    <source>
        <dbReference type="ARBA" id="ARBA00012062"/>
    </source>
</evidence>
<feature type="domain" description="Dipeptidylpeptidase IV N-terminal" evidence="28">
    <location>
        <begin position="103"/>
        <end position="403"/>
    </location>
</feature>
<keyword evidence="18" id="KW-0965">Cell junction</keyword>
<evidence type="ECO:0000256" key="18">
    <source>
        <dbReference type="ARBA" id="ARBA00022949"/>
    </source>
</evidence>
<keyword evidence="19" id="KW-0735">Signal-anchor</keyword>
<name>A0A8B9W5I1_9AVES</name>
<keyword evidence="31" id="KW-1185">Reference proteome</keyword>
<proteinExistence type="inferred from homology"/>
<accession>A0A8B9W5I1</accession>
<keyword evidence="13" id="KW-0645">Protease</keyword>
<evidence type="ECO:0000256" key="26">
    <source>
        <dbReference type="ARBA" id="ARBA00031284"/>
    </source>
</evidence>
<evidence type="ECO:0000259" key="28">
    <source>
        <dbReference type="Pfam" id="PF00930"/>
    </source>
</evidence>
<dbReference type="GO" id="GO:0004252">
    <property type="term" value="F:serine-type endopeptidase activity"/>
    <property type="evidence" value="ECO:0007669"/>
    <property type="project" value="InterPro"/>
</dbReference>
<dbReference type="SUPFAM" id="SSF82171">
    <property type="entry name" value="DPP6 N-terminal domain-like"/>
    <property type="match status" value="1"/>
</dbReference>
<comment type="subcellular location">
    <subcellularLocation>
        <location evidence="6">Apical cell membrane</location>
        <topology evidence="6">Single-pass type II membrane protein</topology>
    </subcellularLocation>
    <subcellularLocation>
        <location evidence="3">Cell projection</location>
        <location evidence="3">Invadopodium membrane</location>
        <topology evidence="3">Single-pass type II membrane protein</topology>
    </subcellularLocation>
    <subcellularLocation>
        <location evidence="4">Cell projection</location>
        <location evidence="4">Lamellipodium membrane</location>
        <topology evidence="4">Single-pass type II membrane protein</topology>
    </subcellularLocation>
    <subcellularLocation>
        <location evidence="2">Membrane raft</location>
    </subcellularLocation>
    <subcellularLocation>
        <location evidence="5">Secreted</location>
    </subcellularLocation>
</comment>
<comment type="catalytic activity">
    <reaction evidence="1">
        <text>Release of an N-terminal dipeptide, Xaa-Yaa-|-Zaa-, from a polypeptide, preferentially when Yaa is Pro, provided Zaa is neither Pro nor hydroxyproline.</text>
        <dbReference type="EC" id="3.4.14.5"/>
    </reaction>
</comment>
<evidence type="ECO:0000256" key="1">
    <source>
        <dbReference type="ARBA" id="ARBA00001257"/>
    </source>
</evidence>
<dbReference type="GO" id="GO:0031258">
    <property type="term" value="C:lamellipodium membrane"/>
    <property type="evidence" value="ECO:0007669"/>
    <property type="project" value="UniProtKB-SubCell"/>
</dbReference>
<keyword evidence="24" id="KW-0966">Cell projection</keyword>
<organism evidence="30 31">
    <name type="scientific">Anas zonorhyncha</name>
    <name type="common">Eastern spot-billed duck</name>
    <dbReference type="NCBI Taxonomy" id="75864"/>
    <lineage>
        <taxon>Eukaryota</taxon>
        <taxon>Metazoa</taxon>
        <taxon>Chordata</taxon>
        <taxon>Craniata</taxon>
        <taxon>Vertebrata</taxon>
        <taxon>Euteleostomi</taxon>
        <taxon>Archelosauria</taxon>
        <taxon>Archosauria</taxon>
        <taxon>Dinosauria</taxon>
        <taxon>Saurischia</taxon>
        <taxon>Theropoda</taxon>
        <taxon>Coelurosauria</taxon>
        <taxon>Aves</taxon>
        <taxon>Neognathae</taxon>
        <taxon>Galloanserae</taxon>
        <taxon>Anseriformes</taxon>
        <taxon>Anatidae</taxon>
        <taxon>Anatinae</taxon>
        <taxon>Anas</taxon>
    </lineage>
</organism>
<evidence type="ECO:0000256" key="11">
    <source>
        <dbReference type="ARBA" id="ARBA00022475"/>
    </source>
</evidence>
<dbReference type="Pfam" id="PF00930">
    <property type="entry name" value="DPPIV_N"/>
    <property type="match status" value="2"/>
</dbReference>
<evidence type="ECO:0000256" key="2">
    <source>
        <dbReference type="ARBA" id="ARBA00004285"/>
    </source>
</evidence>
<keyword evidence="12" id="KW-0964">Secreted</keyword>
<evidence type="ECO:0000256" key="14">
    <source>
        <dbReference type="ARBA" id="ARBA00022692"/>
    </source>
</evidence>
<dbReference type="InterPro" id="IPR002469">
    <property type="entry name" value="Peptidase_S9B_N"/>
</dbReference>
<keyword evidence="22" id="KW-1015">Disulfide bond</keyword>
<evidence type="ECO:0000256" key="23">
    <source>
        <dbReference type="ARBA" id="ARBA00023180"/>
    </source>
</evidence>
<evidence type="ECO:0000256" key="10">
    <source>
        <dbReference type="ARBA" id="ARBA00022438"/>
    </source>
</evidence>
<dbReference type="GO" id="GO:0006508">
    <property type="term" value="P:proteolysis"/>
    <property type="evidence" value="ECO:0007669"/>
    <property type="project" value="UniProtKB-KW"/>
</dbReference>
<feature type="domain" description="Peptidase S9 prolyl oligopeptidase catalytic" evidence="27">
    <location>
        <begin position="541"/>
        <end position="742"/>
    </location>
</feature>
<reference evidence="30" key="2">
    <citation type="submission" date="2025-09" db="UniProtKB">
        <authorList>
            <consortium name="Ensembl"/>
        </authorList>
    </citation>
    <scope>IDENTIFICATION</scope>
</reference>
<feature type="domain" description="Dipeptidylpeptidase IV N-terminal" evidence="28">
    <location>
        <begin position="418"/>
        <end position="459"/>
    </location>
</feature>
<dbReference type="Gene3D" id="2.140.10.30">
    <property type="entry name" value="Dipeptidylpeptidase IV, N-terminal domain"/>
    <property type="match status" value="1"/>
</dbReference>
<dbReference type="EC" id="3.4.14.5" evidence="8"/>
<dbReference type="GO" id="GO:0016324">
    <property type="term" value="C:apical plasma membrane"/>
    <property type="evidence" value="ECO:0007669"/>
    <property type="project" value="UniProtKB-SubCell"/>
</dbReference>
<keyword evidence="14" id="KW-0812">Transmembrane</keyword>
<evidence type="ECO:0000313" key="31">
    <source>
        <dbReference type="Proteomes" id="UP000694549"/>
    </source>
</evidence>
<dbReference type="FunFam" id="3.40.50.1820:FF:000003">
    <property type="entry name" value="Dipeptidyl peptidase 4"/>
    <property type="match status" value="1"/>
</dbReference>
<evidence type="ECO:0000259" key="27">
    <source>
        <dbReference type="Pfam" id="PF00326"/>
    </source>
</evidence>
<evidence type="ECO:0000256" key="12">
    <source>
        <dbReference type="ARBA" id="ARBA00022525"/>
    </source>
</evidence>
<keyword evidence="16" id="KW-0720">Serine protease</keyword>
<evidence type="ECO:0000259" key="29">
    <source>
        <dbReference type="Pfam" id="PF18811"/>
    </source>
</evidence>
<evidence type="ECO:0000256" key="3">
    <source>
        <dbReference type="ARBA" id="ARBA00004341"/>
    </source>
</evidence>
<dbReference type="InterPro" id="IPR040522">
    <property type="entry name" value="DPPIV_rep"/>
</dbReference>
<dbReference type="SUPFAM" id="SSF53474">
    <property type="entry name" value="alpha/beta-Hydrolases"/>
    <property type="match status" value="1"/>
</dbReference>
<dbReference type="AlphaFoldDB" id="A0A8B9W5I1"/>
<evidence type="ECO:0000256" key="16">
    <source>
        <dbReference type="ARBA" id="ARBA00022825"/>
    </source>
</evidence>
<sequence length="745" mass="85334">MQVLAVWVLQLSGTICNNTKSLFYHFFFLSESTDSRKTYTLENYLNSDYQYTTHDLQWISGNQYLHKTANGDIQLFDAATGTSSVILSNTTLDKYKATTVILSPDQRFALLQYSYTKLWRHSYTASYYIYDFNTSSIVDETLLHNNTQYISWSPVGHKLAYVWNNNIYIKASPTAAPVQITSDGEENKIFNGIPDWVYEEEMFGTHSALWWSPNGNSVAYARFNDTEVPVIEYSFYSEDTLQYPKTIRIPYPKAGAKNPTVQFFIVNTLVPSFDSVEISPPEEIRSGDHYLSVVTWVTDERICLQWLRRIQNFSVLTVCDFENTTRNWTCPQVRKLRKNNVRKKVQLAGLFQPSAPYFAPDNTTYYRVFSNAEGYKHIHYINGSEAPLPITTGKWEVIIIYGFLSGGLVTMKVLLESSPNPTKCVSCDLNQERCQYYSVSFSNDAQYYQLNCHGPGLPMSTLHRSSDDQVLRYLENNTELDNSLKDIQMPSKKTDSITVGGYNFWYQMILPPHFDSSKKYPLLLEVYAGPCSQKVDYVFRINWATYLASTEQIIVATFDGRGSGYQGDEIMHAINRKLGTYEVEDQISAARKFSEMSFVDKDRIAIWGWSYGGYVTSMVLGSGSGVFKCGIAVAPVSRWQYYDSIYTERYMGLPIESDNLKNYNSSTVMARAEKFKEVEYLLIHGTADDNVHFQQAAQIAKALVEAEVDFQAMWYTDKDHSITGQAHKHIYTHMSHFIKQCFSLP</sequence>
<evidence type="ECO:0000256" key="25">
    <source>
        <dbReference type="ARBA" id="ARBA00030567"/>
    </source>
</evidence>
<keyword evidence="17" id="KW-0130">Cell adhesion</keyword>
<evidence type="ECO:0000313" key="30">
    <source>
        <dbReference type="Ensembl" id="ENSAZOP00000031307.1"/>
    </source>
</evidence>
<dbReference type="GO" id="GO:0007155">
    <property type="term" value="P:cell adhesion"/>
    <property type="evidence" value="ECO:0007669"/>
    <property type="project" value="UniProtKB-KW"/>
</dbReference>
<keyword evidence="15" id="KW-0378">Hydrolase</keyword>
<dbReference type="GO" id="GO:0005576">
    <property type="term" value="C:extracellular region"/>
    <property type="evidence" value="ECO:0007669"/>
    <property type="project" value="UniProtKB-SubCell"/>
</dbReference>
<dbReference type="Proteomes" id="UP000694549">
    <property type="component" value="Unplaced"/>
</dbReference>
<dbReference type="Gene3D" id="3.40.50.1820">
    <property type="entry name" value="alpha/beta hydrolase"/>
    <property type="match status" value="1"/>
</dbReference>
<evidence type="ECO:0000256" key="20">
    <source>
        <dbReference type="ARBA" id="ARBA00022989"/>
    </source>
</evidence>
<dbReference type="InterPro" id="IPR002471">
    <property type="entry name" value="Pept_S9_AS"/>
</dbReference>
<evidence type="ECO:0000256" key="7">
    <source>
        <dbReference type="ARBA" id="ARBA00010036"/>
    </source>
</evidence>
<dbReference type="InterPro" id="IPR001375">
    <property type="entry name" value="Peptidase_S9_cat"/>
</dbReference>
<evidence type="ECO:0000256" key="17">
    <source>
        <dbReference type="ARBA" id="ARBA00022889"/>
    </source>
</evidence>
<keyword evidence="23" id="KW-0325">Glycoprotein</keyword>
<keyword evidence="21" id="KW-0472">Membrane</keyword>
<dbReference type="InterPro" id="IPR050278">
    <property type="entry name" value="Serine_Prot_S9B/DPPIV"/>
</dbReference>
<evidence type="ECO:0000256" key="15">
    <source>
        <dbReference type="ARBA" id="ARBA00022801"/>
    </source>
</evidence>
<evidence type="ECO:0000256" key="22">
    <source>
        <dbReference type="ARBA" id="ARBA00023157"/>
    </source>
</evidence>
<dbReference type="PROSITE" id="PS00708">
    <property type="entry name" value="PRO_ENDOPEP_SER"/>
    <property type="match status" value="1"/>
</dbReference>
<evidence type="ECO:0000256" key="4">
    <source>
        <dbReference type="ARBA" id="ARBA00004485"/>
    </source>
</evidence>
<dbReference type="PANTHER" id="PTHR11731:SF128">
    <property type="entry name" value="DIPEPTIDYL PEPTIDASE 4"/>
    <property type="match status" value="1"/>
</dbReference>